<dbReference type="Pfam" id="PF13041">
    <property type="entry name" value="PPR_2"/>
    <property type="match status" value="1"/>
</dbReference>
<feature type="repeat" description="PPR" evidence="4">
    <location>
        <begin position="166"/>
        <end position="200"/>
    </location>
</feature>
<dbReference type="AlphaFoldDB" id="A0AA88UL27"/>
<dbReference type="NCBIfam" id="TIGR00756">
    <property type="entry name" value="PPR"/>
    <property type="match status" value="1"/>
</dbReference>
<dbReference type="InterPro" id="IPR032867">
    <property type="entry name" value="DYW_dom"/>
</dbReference>
<comment type="caution">
    <text evidence="6">The sequence shown here is derived from an EMBL/GenBank/DDBJ whole genome shotgun (WGS) entry which is preliminary data.</text>
</comment>
<proteinExistence type="inferred from homology"/>
<evidence type="ECO:0000256" key="1">
    <source>
        <dbReference type="ARBA" id="ARBA00006643"/>
    </source>
</evidence>
<dbReference type="GO" id="GO:0008270">
    <property type="term" value="F:zinc ion binding"/>
    <property type="evidence" value="ECO:0007669"/>
    <property type="project" value="InterPro"/>
</dbReference>
<evidence type="ECO:0000313" key="7">
    <source>
        <dbReference type="Proteomes" id="UP001187471"/>
    </source>
</evidence>
<dbReference type="PROSITE" id="PS51375">
    <property type="entry name" value="PPR"/>
    <property type="match status" value="2"/>
</dbReference>
<gene>
    <name evidence="6" type="ORF">RJ640_001637</name>
</gene>
<dbReference type="InterPro" id="IPR011990">
    <property type="entry name" value="TPR-like_helical_dom_sf"/>
</dbReference>
<keyword evidence="7" id="KW-1185">Reference proteome</keyword>
<name>A0AA88UL27_9ASTE</name>
<evidence type="ECO:0000313" key="6">
    <source>
        <dbReference type="EMBL" id="KAK2979247.1"/>
    </source>
</evidence>
<protein>
    <recommendedName>
        <fullName evidence="5">DYW domain-containing protein</fullName>
    </recommendedName>
</protein>
<feature type="repeat" description="PPR" evidence="4">
    <location>
        <begin position="201"/>
        <end position="235"/>
    </location>
</feature>
<feature type="domain" description="DYW" evidence="5">
    <location>
        <begin position="8"/>
        <end position="80"/>
    </location>
</feature>
<dbReference type="InterPro" id="IPR002885">
    <property type="entry name" value="PPR_rpt"/>
</dbReference>
<reference evidence="6" key="1">
    <citation type="submission" date="2022-12" db="EMBL/GenBank/DDBJ databases">
        <title>Draft genome assemblies for two species of Escallonia (Escalloniales).</title>
        <authorList>
            <person name="Chanderbali A."/>
            <person name="Dervinis C."/>
            <person name="Anghel I."/>
            <person name="Soltis D."/>
            <person name="Soltis P."/>
            <person name="Zapata F."/>
        </authorList>
    </citation>
    <scope>NUCLEOTIDE SEQUENCE</scope>
    <source>
        <strain evidence="6">UCBG92.1500</strain>
        <tissue evidence="6">Leaf</tissue>
    </source>
</reference>
<keyword evidence="3" id="KW-0677">Repeat</keyword>
<dbReference type="Pfam" id="PF12854">
    <property type="entry name" value="PPR_1"/>
    <property type="match status" value="1"/>
</dbReference>
<comment type="similarity">
    <text evidence="1">Belongs to the PPR family. PCMP-H subfamily.</text>
</comment>
<dbReference type="EMBL" id="JAVXUO010001779">
    <property type="protein sequence ID" value="KAK2979247.1"/>
    <property type="molecule type" value="Genomic_DNA"/>
</dbReference>
<dbReference type="Proteomes" id="UP001187471">
    <property type="component" value="Unassembled WGS sequence"/>
</dbReference>
<comment type="similarity">
    <text evidence="2">Belongs to the PPR family. P subfamily.</text>
</comment>
<evidence type="ECO:0000256" key="4">
    <source>
        <dbReference type="PROSITE-ProRule" id="PRU00708"/>
    </source>
</evidence>
<sequence>MQRCRAIGYVPTSESVMHELEDEEREYALRYHSENLAIAFGLLKRSHGLAIRIVKNLRMCEDCHTAIKYISVVSNREIIVPFTTLEMDLDMNLVNQFSNHCVDDRRAMDEDLCLLEQLEYAIKLYTQMGKLDVLPDNTMICGTALWKCKNALELHEEMLGNNISPNIVSYSLLIDGLCKRELMDEALLAFHCALDIHLLPIQMTYGILIHGYCKVGRLSEALVFYNCWLEDGIMPDNCIQETLSMYKLLNCVATDSAFN</sequence>
<evidence type="ECO:0000256" key="3">
    <source>
        <dbReference type="ARBA" id="ARBA00022737"/>
    </source>
</evidence>
<evidence type="ECO:0000259" key="5">
    <source>
        <dbReference type="Pfam" id="PF14432"/>
    </source>
</evidence>
<accession>A0AA88UL27</accession>
<dbReference type="Pfam" id="PF14432">
    <property type="entry name" value="DYW_deaminase"/>
    <property type="match status" value="1"/>
</dbReference>
<dbReference type="Gene3D" id="1.25.40.10">
    <property type="entry name" value="Tetratricopeptide repeat domain"/>
    <property type="match status" value="1"/>
</dbReference>
<dbReference type="PANTHER" id="PTHR47941">
    <property type="entry name" value="PENTATRICOPEPTIDE REPEAT-CONTAINING PROTEIN 3, MITOCHONDRIAL"/>
    <property type="match status" value="1"/>
</dbReference>
<evidence type="ECO:0000256" key="2">
    <source>
        <dbReference type="ARBA" id="ARBA00007626"/>
    </source>
</evidence>
<organism evidence="6 7">
    <name type="scientific">Escallonia rubra</name>
    <dbReference type="NCBI Taxonomy" id="112253"/>
    <lineage>
        <taxon>Eukaryota</taxon>
        <taxon>Viridiplantae</taxon>
        <taxon>Streptophyta</taxon>
        <taxon>Embryophyta</taxon>
        <taxon>Tracheophyta</taxon>
        <taxon>Spermatophyta</taxon>
        <taxon>Magnoliopsida</taxon>
        <taxon>eudicotyledons</taxon>
        <taxon>Gunneridae</taxon>
        <taxon>Pentapetalae</taxon>
        <taxon>asterids</taxon>
        <taxon>campanulids</taxon>
        <taxon>Escalloniales</taxon>
        <taxon>Escalloniaceae</taxon>
        <taxon>Escallonia</taxon>
    </lineage>
</organism>